<accession>A0A8K0R8K2</accession>
<evidence type="ECO:0000313" key="3">
    <source>
        <dbReference type="Proteomes" id="UP000813461"/>
    </source>
</evidence>
<organism evidence="2 3">
    <name type="scientific">Paraphoma chrysanthemicola</name>
    <dbReference type="NCBI Taxonomy" id="798071"/>
    <lineage>
        <taxon>Eukaryota</taxon>
        <taxon>Fungi</taxon>
        <taxon>Dikarya</taxon>
        <taxon>Ascomycota</taxon>
        <taxon>Pezizomycotina</taxon>
        <taxon>Dothideomycetes</taxon>
        <taxon>Pleosporomycetidae</taxon>
        <taxon>Pleosporales</taxon>
        <taxon>Pleosporineae</taxon>
        <taxon>Phaeosphaeriaceae</taxon>
        <taxon>Paraphoma</taxon>
    </lineage>
</organism>
<protein>
    <submittedName>
        <fullName evidence="2">Uncharacterized protein</fullName>
    </submittedName>
</protein>
<keyword evidence="3" id="KW-1185">Reference proteome</keyword>
<dbReference type="EMBL" id="JAGMVJ010000007">
    <property type="protein sequence ID" value="KAH7089222.1"/>
    <property type="molecule type" value="Genomic_DNA"/>
</dbReference>
<reference evidence="2" key="1">
    <citation type="journal article" date="2021" name="Nat. Commun.">
        <title>Genetic determinants of endophytism in the Arabidopsis root mycobiome.</title>
        <authorList>
            <person name="Mesny F."/>
            <person name="Miyauchi S."/>
            <person name="Thiergart T."/>
            <person name="Pickel B."/>
            <person name="Atanasova L."/>
            <person name="Karlsson M."/>
            <person name="Huettel B."/>
            <person name="Barry K.W."/>
            <person name="Haridas S."/>
            <person name="Chen C."/>
            <person name="Bauer D."/>
            <person name="Andreopoulos W."/>
            <person name="Pangilinan J."/>
            <person name="LaButti K."/>
            <person name="Riley R."/>
            <person name="Lipzen A."/>
            <person name="Clum A."/>
            <person name="Drula E."/>
            <person name="Henrissat B."/>
            <person name="Kohler A."/>
            <person name="Grigoriev I.V."/>
            <person name="Martin F.M."/>
            <person name="Hacquard S."/>
        </authorList>
    </citation>
    <scope>NUCLEOTIDE SEQUENCE</scope>
    <source>
        <strain evidence="2">MPI-SDFR-AT-0120</strain>
    </source>
</reference>
<gene>
    <name evidence="2" type="ORF">FB567DRAFT_328317</name>
</gene>
<dbReference type="Proteomes" id="UP000813461">
    <property type="component" value="Unassembled WGS sequence"/>
</dbReference>
<evidence type="ECO:0000256" key="1">
    <source>
        <dbReference type="SAM" id="MobiDB-lite"/>
    </source>
</evidence>
<comment type="caution">
    <text evidence="2">The sequence shown here is derived from an EMBL/GenBank/DDBJ whole genome shotgun (WGS) entry which is preliminary data.</text>
</comment>
<evidence type="ECO:0000313" key="2">
    <source>
        <dbReference type="EMBL" id="KAH7089222.1"/>
    </source>
</evidence>
<name>A0A8K0R8K2_9PLEO</name>
<dbReference type="AlphaFoldDB" id="A0A8K0R8K2"/>
<proteinExistence type="predicted"/>
<sequence length="206" mass="22614">MHLITRDAWAAYFATTQREFAALGKFTQAAKERAIDAAFVEIKAEASYEPASALCDHITGKLKTSKTYTFSRFSGIRDHKVKKMIIDEVCARVMDVVTVVEEGNESQRRGHSTPSSAGQIATPISAPAGPLRSRPALLRFRLDPIGFQFYSSSAIRINSCCCSSGFSADSPSNSHQRSRRGRMPVPKLCKGLQNPFGLPLPYVKQA</sequence>
<feature type="region of interest" description="Disordered" evidence="1">
    <location>
        <begin position="102"/>
        <end position="128"/>
    </location>
</feature>